<evidence type="ECO:0000313" key="2">
    <source>
        <dbReference type="Proteomes" id="UP001176941"/>
    </source>
</evidence>
<sequence length="101" mass="10680">MTNNLALSKQDSDISKCLFQQIHGATLLLTLCHLHGGLLSSDSRRTGRMEGAYLSEVGREGSCWLHPLPQGSSLLTVSPGLLDPRQAVSASLKPGTPGNLA</sequence>
<name>A0ABN8ZKF4_RANTA</name>
<gene>
    <name evidence="1" type="ORF">MRATA1EN1_LOCUS23352</name>
</gene>
<keyword evidence="2" id="KW-1185">Reference proteome</keyword>
<evidence type="ECO:0000313" key="1">
    <source>
        <dbReference type="EMBL" id="CAI9174390.1"/>
    </source>
</evidence>
<organism evidence="1 2">
    <name type="scientific">Rangifer tarandus platyrhynchus</name>
    <name type="common">Svalbard reindeer</name>
    <dbReference type="NCBI Taxonomy" id="3082113"/>
    <lineage>
        <taxon>Eukaryota</taxon>
        <taxon>Metazoa</taxon>
        <taxon>Chordata</taxon>
        <taxon>Craniata</taxon>
        <taxon>Vertebrata</taxon>
        <taxon>Euteleostomi</taxon>
        <taxon>Mammalia</taxon>
        <taxon>Eutheria</taxon>
        <taxon>Laurasiatheria</taxon>
        <taxon>Artiodactyla</taxon>
        <taxon>Ruminantia</taxon>
        <taxon>Pecora</taxon>
        <taxon>Cervidae</taxon>
        <taxon>Odocoileinae</taxon>
        <taxon>Rangifer</taxon>
    </lineage>
</organism>
<dbReference type="EMBL" id="OX459940">
    <property type="protein sequence ID" value="CAI9174390.1"/>
    <property type="molecule type" value="Genomic_DNA"/>
</dbReference>
<reference evidence="1" key="1">
    <citation type="submission" date="2023-04" db="EMBL/GenBank/DDBJ databases">
        <authorList>
            <consortium name="ELIXIR-Norway"/>
        </authorList>
    </citation>
    <scope>NUCLEOTIDE SEQUENCE [LARGE SCALE GENOMIC DNA]</scope>
</reference>
<accession>A0ABN8ZKF4</accession>
<dbReference type="Proteomes" id="UP001176941">
    <property type="component" value="Chromosome 4"/>
</dbReference>
<proteinExistence type="predicted"/>
<protein>
    <submittedName>
        <fullName evidence="1">Uncharacterized protein</fullName>
    </submittedName>
</protein>